<protein>
    <submittedName>
        <fullName evidence="3">EAL domain-containing protein</fullName>
    </submittedName>
</protein>
<evidence type="ECO:0000256" key="1">
    <source>
        <dbReference type="SAM" id="Phobius"/>
    </source>
</evidence>
<dbReference type="InterPro" id="IPR035919">
    <property type="entry name" value="EAL_sf"/>
</dbReference>
<dbReference type="SUPFAM" id="SSF141868">
    <property type="entry name" value="EAL domain-like"/>
    <property type="match status" value="1"/>
</dbReference>
<keyword evidence="1" id="KW-1133">Transmembrane helix</keyword>
<keyword evidence="1" id="KW-0812">Transmembrane</keyword>
<dbReference type="PANTHER" id="PTHR33121:SF70">
    <property type="entry name" value="SIGNALING PROTEIN YKOW"/>
    <property type="match status" value="1"/>
</dbReference>
<keyword evidence="1" id="KW-0472">Membrane</keyword>
<evidence type="ECO:0000313" key="3">
    <source>
        <dbReference type="EMBL" id="MTD61912.1"/>
    </source>
</evidence>
<dbReference type="AlphaFoldDB" id="A0A844GL80"/>
<dbReference type="Pfam" id="PF00990">
    <property type="entry name" value="GGDEF"/>
    <property type="match status" value="1"/>
</dbReference>
<reference evidence="3 4" key="1">
    <citation type="submission" date="2019-11" db="EMBL/GenBank/DDBJ databases">
        <title>Draft genome sequence of Blautia luti DSM 14534T, isolated from human stool.</title>
        <authorList>
            <person name="Ortiz R."/>
            <person name="Melis-Arcos F."/>
            <person name="Covarrubias P."/>
            <person name="Cardenas J.P."/>
            <person name="Perez-Donoso J."/>
            <person name="Almonacid D."/>
        </authorList>
    </citation>
    <scope>NUCLEOTIDE SEQUENCE [LARGE SCALE GENOMIC DNA]</scope>
    <source>
        <strain evidence="3 4">DSM 14534</strain>
    </source>
</reference>
<feature type="transmembrane region" description="Helical" evidence="1">
    <location>
        <begin position="6"/>
        <end position="23"/>
    </location>
</feature>
<feature type="transmembrane region" description="Helical" evidence="1">
    <location>
        <begin position="66"/>
        <end position="93"/>
    </location>
</feature>
<feature type="transmembrane region" description="Helical" evidence="1">
    <location>
        <begin position="196"/>
        <end position="214"/>
    </location>
</feature>
<dbReference type="RefSeq" id="WP_167829770.1">
    <property type="nucleotide sequence ID" value="NZ_WMBC01000009.1"/>
</dbReference>
<dbReference type="Gene3D" id="3.20.20.450">
    <property type="entry name" value="EAL domain"/>
    <property type="match status" value="1"/>
</dbReference>
<dbReference type="SMART" id="SM00267">
    <property type="entry name" value="GGDEF"/>
    <property type="match status" value="1"/>
</dbReference>
<proteinExistence type="predicted"/>
<dbReference type="GO" id="GO:0071111">
    <property type="term" value="F:cyclic-guanylate-specific phosphodiesterase activity"/>
    <property type="evidence" value="ECO:0007669"/>
    <property type="project" value="InterPro"/>
</dbReference>
<dbReference type="CDD" id="cd01948">
    <property type="entry name" value="EAL"/>
    <property type="match status" value="1"/>
</dbReference>
<dbReference type="Pfam" id="PF00563">
    <property type="entry name" value="EAL"/>
    <property type="match status" value="1"/>
</dbReference>
<dbReference type="EMBL" id="WMBC01000009">
    <property type="protein sequence ID" value="MTD61912.1"/>
    <property type="molecule type" value="Genomic_DNA"/>
</dbReference>
<sequence>MNYNINFQIAALIIVILLLYHFLTQKKLYNINARTFTYVLVLGGLYILLDLLSTLVFMNYRAEHETVILLVITIAYLFDVMLPYILYCCVCIISGEKQRKISGTSAVCTAITVVMLLLILGNIKSGWFFYFDESGTFVTGSGYIFLYIYALAYAVLVIVSAIRNRGENITRKMGIVGEFLVLEGVCMVIQMYTQRLLLTGFGLALGLVFLYLTINNPGDYVDSITGVFDKQYFDKWIEEKLDKKAEFHLIATEFYMLKQVNKVYGSSVGDQMLIQAAQGIQEITGSSQVFRITGNCFLAVAESMAEYETNKQKMEEFFRKPFELNGEKIDFPAVICGIMDGGKMKHEDVILSYIEYLASLIKNTDETVVIQSDDRILEGFHYEKEVEQFLKTAVEQDLFEVYYQPIYWNKEERYITLEALSRLRHPNMGMIPPDVFIGIAEKQGMIAQVGLLQFRRVCRFVKEHEYLMKTLKNVKFNLSPSELLKTGHIQLLINMIREYGLSPRYFQFEITETVATEYSESFCQAVEDFQKAGIGLCLDDFGSGYANLNTVLKLPFSVVKMDRSLLTGVTCDEQAAVFYRSIVMVMQNMGYHIVAEGAETKEEVDLLQTWGVDMIQGYYFSRPLPENELLKLFDKE</sequence>
<name>A0A844GL80_9FIRM</name>
<feature type="transmembrane region" description="Helical" evidence="1">
    <location>
        <begin position="105"/>
        <end position="123"/>
    </location>
</feature>
<feature type="domain" description="EAL" evidence="2">
    <location>
        <begin position="383"/>
        <end position="636"/>
    </location>
</feature>
<dbReference type="Proteomes" id="UP000437824">
    <property type="component" value="Unassembled WGS sequence"/>
</dbReference>
<feature type="transmembrane region" description="Helical" evidence="1">
    <location>
        <begin position="35"/>
        <end position="60"/>
    </location>
</feature>
<evidence type="ECO:0000313" key="4">
    <source>
        <dbReference type="Proteomes" id="UP000437824"/>
    </source>
</evidence>
<dbReference type="PROSITE" id="PS50883">
    <property type="entry name" value="EAL"/>
    <property type="match status" value="1"/>
</dbReference>
<dbReference type="PANTHER" id="PTHR33121">
    <property type="entry name" value="CYCLIC DI-GMP PHOSPHODIESTERASE PDEF"/>
    <property type="match status" value="1"/>
</dbReference>
<dbReference type="InterPro" id="IPR001633">
    <property type="entry name" value="EAL_dom"/>
</dbReference>
<feature type="transmembrane region" description="Helical" evidence="1">
    <location>
        <begin position="143"/>
        <end position="162"/>
    </location>
</feature>
<dbReference type="InterPro" id="IPR029787">
    <property type="entry name" value="Nucleotide_cyclase"/>
</dbReference>
<gene>
    <name evidence="3" type="ORF">GKZ57_11760</name>
</gene>
<accession>A0A844GL80</accession>
<dbReference type="Gene3D" id="3.30.70.270">
    <property type="match status" value="1"/>
</dbReference>
<dbReference type="SUPFAM" id="SSF55073">
    <property type="entry name" value="Nucleotide cyclase"/>
    <property type="match status" value="1"/>
</dbReference>
<organism evidence="3 4">
    <name type="scientific">Blautia luti DSM 14534 = JCM 17040</name>
    <dbReference type="NCBI Taxonomy" id="649762"/>
    <lineage>
        <taxon>Bacteria</taxon>
        <taxon>Bacillati</taxon>
        <taxon>Bacillota</taxon>
        <taxon>Clostridia</taxon>
        <taxon>Lachnospirales</taxon>
        <taxon>Lachnospiraceae</taxon>
        <taxon>Blautia</taxon>
    </lineage>
</organism>
<dbReference type="InterPro" id="IPR043128">
    <property type="entry name" value="Rev_trsase/Diguanyl_cyclase"/>
</dbReference>
<dbReference type="SMART" id="SM00052">
    <property type="entry name" value="EAL"/>
    <property type="match status" value="1"/>
</dbReference>
<dbReference type="InterPro" id="IPR050706">
    <property type="entry name" value="Cyclic-di-GMP_PDE-like"/>
</dbReference>
<dbReference type="InterPro" id="IPR000160">
    <property type="entry name" value="GGDEF_dom"/>
</dbReference>
<evidence type="ECO:0000259" key="2">
    <source>
        <dbReference type="PROSITE" id="PS50883"/>
    </source>
</evidence>
<comment type="caution">
    <text evidence="3">The sequence shown here is derived from an EMBL/GenBank/DDBJ whole genome shotgun (WGS) entry which is preliminary data.</text>
</comment>